<proteinExistence type="predicted"/>
<accession>A0A165V584</accession>
<reference evidence="1 2" key="1">
    <citation type="journal article" date="2016" name="Mol. Biol. Evol.">
        <title>Comparative Genomics of Early-Diverging Mushroom-Forming Fungi Provides Insights into the Origins of Lignocellulose Decay Capabilities.</title>
        <authorList>
            <person name="Nagy L.G."/>
            <person name="Riley R."/>
            <person name="Tritt A."/>
            <person name="Adam C."/>
            <person name="Daum C."/>
            <person name="Floudas D."/>
            <person name="Sun H."/>
            <person name="Yadav J.S."/>
            <person name="Pangilinan J."/>
            <person name="Larsson K.H."/>
            <person name="Matsuura K."/>
            <person name="Barry K."/>
            <person name="Labutti K."/>
            <person name="Kuo R."/>
            <person name="Ohm R.A."/>
            <person name="Bhattacharya S.S."/>
            <person name="Shirouzu T."/>
            <person name="Yoshinaga Y."/>
            <person name="Martin F.M."/>
            <person name="Grigoriev I.V."/>
            <person name="Hibbett D.S."/>
        </authorList>
    </citation>
    <scope>NUCLEOTIDE SEQUENCE [LARGE SCALE GENOMIC DNA]</scope>
    <source>
        <strain evidence="1 2">HHB14362 ss-1</strain>
    </source>
</reference>
<dbReference type="STRING" id="1314782.A0A165V584"/>
<dbReference type="InParanoid" id="A0A165V584"/>
<dbReference type="Proteomes" id="UP000076761">
    <property type="component" value="Unassembled WGS sequence"/>
</dbReference>
<name>A0A165V584_9AGAM</name>
<organism evidence="1 2">
    <name type="scientific">Neolentinus lepideus HHB14362 ss-1</name>
    <dbReference type="NCBI Taxonomy" id="1314782"/>
    <lineage>
        <taxon>Eukaryota</taxon>
        <taxon>Fungi</taxon>
        <taxon>Dikarya</taxon>
        <taxon>Basidiomycota</taxon>
        <taxon>Agaricomycotina</taxon>
        <taxon>Agaricomycetes</taxon>
        <taxon>Gloeophyllales</taxon>
        <taxon>Gloeophyllaceae</taxon>
        <taxon>Neolentinus</taxon>
    </lineage>
</organism>
<sequence length="477" mass="54365">MKERDIPLEIWLLIFQYATYIPESTSVQPLDPFQPSRFPRTAMGANTPVLSMKTKCSLVLVCRSWRQIATELLYEHLVIRSFRRAVQVLLALRSSLRTVTINGIDAIVSEYGQWVKHIEIHTQSRAAESNRFAESLFRVFQVCPNVRILSGTWGGALPRWLIAAIPRFYGPKLQLLHWDSLSYALRSTNLCTLTPEFLTAFQSLRTLDMRKFGGWTPADYGRSNLALPRLSHLLLTTNETTLRTATSLVLPSLSHVILEVPFFHPMPMHLWNFDDSDTMFTPLNREQLQAFLAAHGLKISSLELLSSPMYLSADETNPDAPLSIALPFHRLNIVCFLLPGVCPNLRDLVFCVHEHVIDVKVLPEPHLSLRRIGLRGVSGEAISPERINRSQAVNHLYSFRRKHFPSLEVIRTLGFYGDAMEQGTLDVFIHWTECFEKRGVDFQDGEGVVWLWTDDEDEGEQTLEKAAERLDLANNMV</sequence>
<keyword evidence="2" id="KW-1185">Reference proteome</keyword>
<evidence type="ECO:0000313" key="1">
    <source>
        <dbReference type="EMBL" id="KZT29176.1"/>
    </source>
</evidence>
<protein>
    <submittedName>
        <fullName evidence="1">Uncharacterized protein</fullName>
    </submittedName>
</protein>
<dbReference type="AlphaFoldDB" id="A0A165V584"/>
<gene>
    <name evidence="1" type="ORF">NEOLEDRAFT_1086166</name>
</gene>
<evidence type="ECO:0000313" key="2">
    <source>
        <dbReference type="Proteomes" id="UP000076761"/>
    </source>
</evidence>
<dbReference type="OrthoDB" id="3171058at2759"/>
<dbReference type="EMBL" id="KV425555">
    <property type="protein sequence ID" value="KZT29176.1"/>
    <property type="molecule type" value="Genomic_DNA"/>
</dbReference>